<organism evidence="2 3">
    <name type="scientific">Desulfofustis glycolicus DSM 9705</name>
    <dbReference type="NCBI Taxonomy" id="1121409"/>
    <lineage>
        <taxon>Bacteria</taxon>
        <taxon>Pseudomonadati</taxon>
        <taxon>Thermodesulfobacteriota</taxon>
        <taxon>Desulfobulbia</taxon>
        <taxon>Desulfobulbales</taxon>
        <taxon>Desulfocapsaceae</taxon>
        <taxon>Desulfofustis</taxon>
    </lineage>
</organism>
<proteinExistence type="predicted"/>
<reference evidence="2 3" key="1">
    <citation type="submission" date="2016-11" db="EMBL/GenBank/DDBJ databases">
        <authorList>
            <person name="Jaros S."/>
            <person name="Januszkiewicz K."/>
            <person name="Wedrychowicz H."/>
        </authorList>
    </citation>
    <scope>NUCLEOTIDE SEQUENCE [LARGE SCALE GENOMIC DNA]</scope>
    <source>
        <strain evidence="2 3">DSM 9705</strain>
    </source>
</reference>
<evidence type="ECO:0000313" key="2">
    <source>
        <dbReference type="EMBL" id="SHH71326.1"/>
    </source>
</evidence>
<protein>
    <submittedName>
        <fullName evidence="2">Uncharacterized protein</fullName>
    </submittedName>
</protein>
<accession>A0A1M5V7Y3</accession>
<name>A0A1M5V7Y3_9BACT</name>
<keyword evidence="3" id="KW-1185">Reference proteome</keyword>
<sequence>MTKPAQPVTVFGIPIKPVLFFAVIAGIVLTDIDYHRIIESSGKLPFTEQQETDSGQSSTGGPRDIVATPEMIARARQKLEAARRDERENALHPAAADRFYYIVELYSGGDLESTELTIHPDRIVLTSASGIKTVIERRSVKNIHRIKLPPDRP</sequence>
<gene>
    <name evidence="2" type="ORF">SAMN02745124_01560</name>
</gene>
<evidence type="ECO:0000256" key="1">
    <source>
        <dbReference type="SAM" id="MobiDB-lite"/>
    </source>
</evidence>
<evidence type="ECO:0000313" key="3">
    <source>
        <dbReference type="Proteomes" id="UP000184139"/>
    </source>
</evidence>
<dbReference type="STRING" id="1121409.SAMN02745124_01560"/>
<dbReference type="AlphaFoldDB" id="A0A1M5V7Y3"/>
<feature type="region of interest" description="Disordered" evidence="1">
    <location>
        <begin position="45"/>
        <end position="68"/>
    </location>
</feature>
<dbReference type="EMBL" id="FQXS01000007">
    <property type="protein sequence ID" value="SHH71326.1"/>
    <property type="molecule type" value="Genomic_DNA"/>
</dbReference>
<dbReference type="Proteomes" id="UP000184139">
    <property type="component" value="Unassembled WGS sequence"/>
</dbReference>
<feature type="compositionally biased region" description="Polar residues" evidence="1">
    <location>
        <begin position="47"/>
        <end position="60"/>
    </location>
</feature>
<dbReference type="RefSeq" id="WP_084540529.1">
    <property type="nucleotide sequence ID" value="NZ_FQXS01000007.1"/>
</dbReference>